<keyword evidence="2" id="KW-1185">Reference proteome</keyword>
<evidence type="ECO:0000313" key="2">
    <source>
        <dbReference type="Proteomes" id="UP000027586"/>
    </source>
</evidence>
<gene>
    <name evidence="1" type="ORF">LCOR_03907.1</name>
</gene>
<name>A0A068RS40_9FUNG</name>
<evidence type="ECO:0000313" key="1">
    <source>
        <dbReference type="EMBL" id="CDH52437.1"/>
    </source>
</evidence>
<dbReference type="EMBL" id="CBTN010000013">
    <property type="protein sequence ID" value="CDH52437.1"/>
    <property type="molecule type" value="Genomic_DNA"/>
</dbReference>
<dbReference type="Proteomes" id="UP000027586">
    <property type="component" value="Unassembled WGS sequence"/>
</dbReference>
<reference evidence="1" key="1">
    <citation type="submission" date="2013-08" db="EMBL/GenBank/DDBJ databases">
        <title>Gene expansion shapes genome architecture in the human pathogen Lichtheimia corymbifera: an evolutionary genomics analysis in the ancient terrestrial Mucorales (Mucoromycotina).</title>
        <authorList>
            <person name="Schwartze V.U."/>
            <person name="Winter S."/>
            <person name="Shelest E."/>
            <person name="Marcet-Houben M."/>
            <person name="Horn F."/>
            <person name="Wehner S."/>
            <person name="Hoffmann K."/>
            <person name="Riege K."/>
            <person name="Sammeth M."/>
            <person name="Nowrousian M."/>
            <person name="Valiante V."/>
            <person name="Linde J."/>
            <person name="Jacobsen I.D."/>
            <person name="Marz M."/>
            <person name="Brakhage A.A."/>
            <person name="Gabaldon T."/>
            <person name="Bocker S."/>
            <person name="Voigt K."/>
        </authorList>
    </citation>
    <scope>NUCLEOTIDE SEQUENCE [LARGE SCALE GENOMIC DNA]</scope>
    <source>
        <strain evidence="1">FSU 9682</strain>
    </source>
</reference>
<protein>
    <submittedName>
        <fullName evidence="1">Uncharacterized protein</fullName>
    </submittedName>
</protein>
<sequence>MIDHFISLIHRDNNSHAHSYIYTTILVKEKTAFAEKHTKIDRAPRNLYRKMDAMRNVAPYTTEKELGNDRPQRQRLLTALSSMNVSSIFIEAVIYRAASVPLNKVIKDTPQRQQVINRLDYIAKACTDFYNDLAISVYENNANRVFQSNTVTITALNSGTLDEAKVFTLEHIQYFHTNVFGQGPSDAIHNKYPLWKSLLGTNTARKTHDLMKFTTKMVEQKLATNLGNMYRMYLIQFAFCCSIVIFVL</sequence>
<proteinExistence type="predicted"/>
<dbReference type="VEuPathDB" id="FungiDB:LCOR_03907.1"/>
<comment type="caution">
    <text evidence="1">The sequence shown here is derived from an EMBL/GenBank/DDBJ whole genome shotgun (WGS) entry which is preliminary data.</text>
</comment>
<organism evidence="1 2">
    <name type="scientific">Lichtheimia corymbifera JMRC:FSU:9682</name>
    <dbReference type="NCBI Taxonomy" id="1263082"/>
    <lineage>
        <taxon>Eukaryota</taxon>
        <taxon>Fungi</taxon>
        <taxon>Fungi incertae sedis</taxon>
        <taxon>Mucoromycota</taxon>
        <taxon>Mucoromycotina</taxon>
        <taxon>Mucoromycetes</taxon>
        <taxon>Mucorales</taxon>
        <taxon>Lichtheimiaceae</taxon>
        <taxon>Lichtheimia</taxon>
    </lineage>
</organism>
<dbReference type="AlphaFoldDB" id="A0A068RS40"/>
<accession>A0A068RS40</accession>